<evidence type="ECO:0000256" key="5">
    <source>
        <dbReference type="ARBA" id="ARBA00032263"/>
    </source>
</evidence>
<dbReference type="InterPro" id="IPR006671">
    <property type="entry name" value="Cyclin_N"/>
</dbReference>
<evidence type="ECO:0000259" key="7">
    <source>
        <dbReference type="Pfam" id="PF00134"/>
    </source>
</evidence>
<accession>W9SJP7</accession>
<dbReference type="EMBL" id="KE345709">
    <property type="protein sequence ID" value="EXC12075.1"/>
    <property type="molecule type" value="Genomic_DNA"/>
</dbReference>
<dbReference type="AlphaFoldDB" id="W9SJP7"/>
<protein>
    <recommendedName>
        <fullName evidence="5">B-like cyclin</fullName>
    </recommendedName>
</protein>
<dbReference type="Pfam" id="PF00134">
    <property type="entry name" value="Cyclin_N"/>
    <property type="match status" value="1"/>
</dbReference>
<proteinExistence type="predicted"/>
<feature type="domain" description="Cyclin N-terminal" evidence="7">
    <location>
        <begin position="53"/>
        <end position="176"/>
    </location>
</feature>
<dbReference type="CDD" id="cd20544">
    <property type="entry name" value="CYCLIN_AtCycD-like_rpt2"/>
    <property type="match status" value="1"/>
</dbReference>
<feature type="region of interest" description="Disordered" evidence="6">
    <location>
        <begin position="1"/>
        <end position="26"/>
    </location>
</feature>
<evidence type="ECO:0000256" key="2">
    <source>
        <dbReference type="ARBA" id="ARBA00022618"/>
    </source>
</evidence>
<dbReference type="KEGG" id="mnt:21390044"/>
<evidence type="ECO:0000259" key="8">
    <source>
        <dbReference type="Pfam" id="PF02984"/>
    </source>
</evidence>
<feature type="region of interest" description="Disordered" evidence="6">
    <location>
        <begin position="353"/>
        <end position="394"/>
    </location>
</feature>
<dbReference type="InterPro" id="IPR039361">
    <property type="entry name" value="Cyclin"/>
</dbReference>
<reference evidence="10" key="1">
    <citation type="submission" date="2013-01" db="EMBL/GenBank/DDBJ databases">
        <title>Draft Genome Sequence of a Mulberry Tree, Morus notabilis C.K. Schneid.</title>
        <authorList>
            <person name="He N."/>
            <person name="Zhao S."/>
        </authorList>
    </citation>
    <scope>NUCLEOTIDE SEQUENCE</scope>
</reference>
<keyword evidence="2" id="KW-0132">Cell division</keyword>
<dbReference type="Pfam" id="PF02984">
    <property type="entry name" value="Cyclin_C"/>
    <property type="match status" value="1"/>
</dbReference>
<keyword evidence="4" id="KW-0131">Cell cycle</keyword>
<evidence type="ECO:0000256" key="3">
    <source>
        <dbReference type="ARBA" id="ARBA00023127"/>
    </source>
</evidence>
<evidence type="ECO:0000256" key="4">
    <source>
        <dbReference type="ARBA" id="ARBA00023306"/>
    </source>
</evidence>
<dbReference type="GO" id="GO:0051301">
    <property type="term" value="P:cell division"/>
    <property type="evidence" value="ECO:0007669"/>
    <property type="project" value="UniProtKB-KW"/>
</dbReference>
<evidence type="ECO:0000256" key="6">
    <source>
        <dbReference type="SAM" id="MobiDB-lite"/>
    </source>
</evidence>
<organism evidence="9 10">
    <name type="scientific">Morus notabilis</name>
    <dbReference type="NCBI Taxonomy" id="981085"/>
    <lineage>
        <taxon>Eukaryota</taxon>
        <taxon>Viridiplantae</taxon>
        <taxon>Streptophyta</taxon>
        <taxon>Embryophyta</taxon>
        <taxon>Tracheophyta</taxon>
        <taxon>Spermatophyta</taxon>
        <taxon>Magnoliopsida</taxon>
        <taxon>eudicotyledons</taxon>
        <taxon>Gunneridae</taxon>
        <taxon>Pentapetalae</taxon>
        <taxon>rosids</taxon>
        <taxon>fabids</taxon>
        <taxon>Rosales</taxon>
        <taxon>Moraceae</taxon>
        <taxon>Moreae</taxon>
        <taxon>Morus</taxon>
    </lineage>
</organism>
<keyword evidence="10" id="KW-1185">Reference proteome</keyword>
<dbReference type="STRING" id="981085.W9SJP7"/>
<dbReference type="InterPro" id="IPR004367">
    <property type="entry name" value="Cyclin_C-dom"/>
</dbReference>
<dbReference type="SUPFAM" id="SSF47954">
    <property type="entry name" value="Cyclin-like"/>
    <property type="match status" value="1"/>
</dbReference>
<evidence type="ECO:0000313" key="9">
    <source>
        <dbReference type="EMBL" id="EXC12075.1"/>
    </source>
</evidence>
<feature type="compositionally biased region" description="Basic and acidic residues" evidence="6">
    <location>
        <begin position="353"/>
        <end position="365"/>
    </location>
</feature>
<sequence length="394" mass="45854">MNPESSSYISRHCPSFSHQPNTEGKKMTLKQDYDPYEPLPMLDSEDVGKYFKVEDSYMAAKGYARNKHAKKYRERAVLLISKYSNYEDFDPVIPYLAMNYFDRYISKTPILGLSRNGIHNVDLTALACLVLAWKMRDLNFKTPKFLAERQDLAGVSTLELVNMEIRIMHSLDWRMRSVTAFCYLPYFEPKFHSTYGFSRRTLNEIIIQIQDVIGMVHYKPSVIAASALLSACYYLYPERYQSFFHRITLDDIFQQYRNHIELCVEGMISVCNNLQLIIESKVPEEETSRIRQVQAGWKQEGPSTHSTSMTRLLSTEERNERLQFDFRLRWSIENSNVNAEDFVIFRPLPKDRPVAEKKAEEEPKPQPEPSQVAPQVEVGPNNRTPHSKECCSLL</sequence>
<dbReference type="InterPro" id="IPR036915">
    <property type="entry name" value="Cyclin-like_sf"/>
</dbReference>
<gene>
    <name evidence="9" type="ORF">L484_006619</name>
</gene>
<dbReference type="Gene3D" id="1.10.472.10">
    <property type="entry name" value="Cyclin-like"/>
    <property type="match status" value="2"/>
</dbReference>
<dbReference type="eggNOG" id="KOG0656">
    <property type="taxonomic scope" value="Eukaryota"/>
</dbReference>
<dbReference type="OrthoDB" id="1743455at2759"/>
<feature type="domain" description="Cyclin C-terminal" evidence="8">
    <location>
        <begin position="214"/>
        <end position="273"/>
    </location>
</feature>
<name>W9SJP7_9ROSA</name>
<evidence type="ECO:0000256" key="1">
    <source>
        <dbReference type="ARBA" id="ARBA00011177"/>
    </source>
</evidence>
<comment type="subunit">
    <text evidence="1">Interacts with the CDC2 protein kinase to form a serine/threonine kinase holoenzyme complex also known as maturation promoting factor (MPF). The cyclin subunit imparts substrate specificity to the complex.</text>
</comment>
<evidence type="ECO:0000313" key="10">
    <source>
        <dbReference type="Proteomes" id="UP000030645"/>
    </source>
</evidence>
<dbReference type="PANTHER" id="PTHR10177">
    <property type="entry name" value="CYCLINS"/>
    <property type="match status" value="1"/>
</dbReference>
<keyword evidence="3" id="KW-0195">Cyclin</keyword>
<dbReference type="Proteomes" id="UP000030645">
    <property type="component" value="Unassembled WGS sequence"/>
</dbReference>